<evidence type="ECO:0000256" key="2">
    <source>
        <dbReference type="ARBA" id="ARBA00024500"/>
    </source>
</evidence>
<accession>A0A1I3Z7S1</accession>
<keyword evidence="1" id="KW-0066">ATP synthesis</keyword>
<dbReference type="SUPFAM" id="SSF52540">
    <property type="entry name" value="P-loop containing nucleoside triphosphate hydrolases"/>
    <property type="match status" value="1"/>
</dbReference>
<gene>
    <name evidence="5" type="ORF">SAMN05444581_107141</name>
</gene>
<dbReference type="PANTHER" id="PTHR34383">
    <property type="entry name" value="POLYPHOSPHATE:AMP PHOSPHOTRANSFERASE-RELATED"/>
    <property type="match status" value="1"/>
</dbReference>
<evidence type="ECO:0000313" key="6">
    <source>
        <dbReference type="Proteomes" id="UP000198755"/>
    </source>
</evidence>
<feature type="region of interest" description="Disordered" evidence="3">
    <location>
        <begin position="268"/>
        <end position="293"/>
    </location>
</feature>
<feature type="domain" description="Polyphosphate kinase-2-related" evidence="4">
    <location>
        <begin position="23"/>
        <end position="241"/>
    </location>
</feature>
<dbReference type="Proteomes" id="UP000198755">
    <property type="component" value="Unassembled WGS sequence"/>
</dbReference>
<dbReference type="EMBL" id="FOSN01000007">
    <property type="protein sequence ID" value="SFK40174.1"/>
    <property type="molecule type" value="Genomic_DNA"/>
</dbReference>
<dbReference type="STRING" id="1612308.SAMN05444581_107141"/>
<sequence>MKAKNFIVKGRPELPESGDHPKLDFADYERRLATLQGVLQLTQQAYLGTPRRAVIVLEGWDTAGKGGLVRRLGWALDPRSFKVHPIAAPNEIERGQLYLERFWLRLPAKGQIVVFDRSWYGRVLVERVEGFAAKKDWKRAYREIGEFERMLVDSGVHLVKIFLHITADEQMRRFRDRLLNPSKRWKLSYEDFRNRARWKDYEAAIEDMMEETSTDHAPWSLIPANNKPFGRVAALKVLADVLGEDVPLEPRPIDPALLEEARRALGLSDADMERVANGTKKPKAVAAPESAKK</sequence>
<organism evidence="5 6">
    <name type="scientific">Methylocapsa palsarum</name>
    <dbReference type="NCBI Taxonomy" id="1612308"/>
    <lineage>
        <taxon>Bacteria</taxon>
        <taxon>Pseudomonadati</taxon>
        <taxon>Pseudomonadota</taxon>
        <taxon>Alphaproteobacteria</taxon>
        <taxon>Hyphomicrobiales</taxon>
        <taxon>Beijerinckiaceae</taxon>
        <taxon>Methylocapsa</taxon>
    </lineage>
</organism>
<dbReference type="GO" id="GO:0006754">
    <property type="term" value="P:ATP biosynthetic process"/>
    <property type="evidence" value="ECO:0007669"/>
    <property type="project" value="UniProtKB-KW"/>
</dbReference>
<dbReference type="AlphaFoldDB" id="A0A1I3Z7S1"/>
<comment type="catalytic activity">
    <reaction evidence="2">
        <text>[phosphate](n) + ATP = [phosphate](n+1) + ADP</text>
        <dbReference type="Rhea" id="RHEA:19573"/>
        <dbReference type="Rhea" id="RHEA-COMP:9859"/>
        <dbReference type="Rhea" id="RHEA-COMP:14280"/>
        <dbReference type="ChEBI" id="CHEBI:16838"/>
        <dbReference type="ChEBI" id="CHEBI:30616"/>
        <dbReference type="ChEBI" id="CHEBI:456216"/>
    </reaction>
    <physiologicalReaction direction="right-to-left" evidence="2">
        <dbReference type="Rhea" id="RHEA:19575"/>
    </physiologicalReaction>
</comment>
<name>A0A1I3Z7S1_9HYPH</name>
<keyword evidence="6" id="KW-1185">Reference proteome</keyword>
<keyword evidence="5" id="KW-0418">Kinase</keyword>
<evidence type="ECO:0000256" key="3">
    <source>
        <dbReference type="SAM" id="MobiDB-lite"/>
    </source>
</evidence>
<dbReference type="OrthoDB" id="9775224at2"/>
<evidence type="ECO:0000256" key="1">
    <source>
        <dbReference type="ARBA" id="ARBA00023310"/>
    </source>
</evidence>
<keyword evidence="5" id="KW-0808">Transferase</keyword>
<feature type="region of interest" description="Disordered" evidence="3">
    <location>
        <begin position="1"/>
        <end position="20"/>
    </location>
</feature>
<feature type="compositionally biased region" description="Basic and acidic residues" evidence="3">
    <location>
        <begin position="10"/>
        <end position="20"/>
    </location>
</feature>
<dbReference type="PANTHER" id="PTHR34383:SF3">
    <property type="entry name" value="POLYPHOSPHATE:AMP PHOSPHOTRANSFERASE"/>
    <property type="match status" value="1"/>
</dbReference>
<evidence type="ECO:0000259" key="4">
    <source>
        <dbReference type="Pfam" id="PF03976"/>
    </source>
</evidence>
<dbReference type="RefSeq" id="WP_091681641.1">
    <property type="nucleotide sequence ID" value="NZ_FOSN01000007.1"/>
</dbReference>
<dbReference type="GO" id="GO:0016301">
    <property type="term" value="F:kinase activity"/>
    <property type="evidence" value="ECO:0007669"/>
    <property type="project" value="UniProtKB-KW"/>
</dbReference>
<dbReference type="Pfam" id="PF03976">
    <property type="entry name" value="PPK2"/>
    <property type="match status" value="1"/>
</dbReference>
<protein>
    <submittedName>
        <fullName evidence="5">Polyphosphate kinase 2, PPK2 family</fullName>
    </submittedName>
</protein>
<evidence type="ECO:0000313" key="5">
    <source>
        <dbReference type="EMBL" id="SFK40174.1"/>
    </source>
</evidence>
<dbReference type="InterPro" id="IPR027417">
    <property type="entry name" value="P-loop_NTPase"/>
</dbReference>
<dbReference type="InterPro" id="IPR022488">
    <property type="entry name" value="PPK2-related"/>
</dbReference>
<proteinExistence type="predicted"/>
<reference evidence="5 6" key="1">
    <citation type="submission" date="2016-10" db="EMBL/GenBank/DDBJ databases">
        <authorList>
            <person name="de Groot N.N."/>
        </authorList>
    </citation>
    <scope>NUCLEOTIDE SEQUENCE [LARGE SCALE GENOMIC DNA]</scope>
    <source>
        <strain evidence="5 6">NE2</strain>
    </source>
</reference>
<dbReference type="Gene3D" id="3.40.50.300">
    <property type="entry name" value="P-loop containing nucleotide triphosphate hydrolases"/>
    <property type="match status" value="1"/>
</dbReference>